<reference evidence="2 3" key="1">
    <citation type="submission" date="2021-12" db="EMBL/GenBank/DDBJ databases">
        <title>Genome sequencing of bacteria with rrn-lacking chromosome and rrn-plasmid.</title>
        <authorList>
            <person name="Anda M."/>
            <person name="Iwasaki W."/>
        </authorList>
    </citation>
    <scope>NUCLEOTIDE SEQUENCE [LARGE SCALE GENOMIC DNA]</scope>
    <source>
        <strain evidence="2 3">NBRC 101262</strain>
        <plasmid evidence="2 3">pPP1</plasmid>
    </source>
</reference>
<keyword evidence="3" id="KW-1185">Reference proteome</keyword>
<evidence type="ECO:0000313" key="2">
    <source>
        <dbReference type="EMBL" id="BDD00573.1"/>
    </source>
</evidence>
<dbReference type="EMBL" id="AP025293">
    <property type="protein sequence ID" value="BDD00573.1"/>
    <property type="molecule type" value="Genomic_DNA"/>
</dbReference>
<geneLocation type="plasmid" evidence="2 3">
    <name>pPP1</name>
</geneLocation>
<sequence length="564" mass="61380">MTMMLSCTTETMDPVGNWDLSKPVATSPKADSKIVLNEETPNTAINFSWEPASNTAGYGITYSVVLDTAGSSDLSHPILAVKSGNAGTDLSLKLTHKEIDDALALAGFPVAAEAKIAWYAVASSLSKNSMDSKAITFTRFVSEELPTELFIGGTATEVGEQLANAASLKRLLEADGNPGYQFEVYHQLNADEAFFFYNRNSAPAVAFGGADGTLEKGGNGITVAESGVYRIKVDLESMTYDLMKVEHLSVVGDAIEGGWGGDEPIAYEGNGVFKGKINILQKAGFVFRLNGDWDYLIKQVVGTANELVMENDAEGQGLEFMDIPFDAKGAFIFTVDLSGDGFTYTYERDPNGGDPMPAPDNLYFFADGVKVFEFTKDENTFTAPQYIAMQTGVNYTINAAEDGSGDGYSILEMIGETQTPEADWVNKGITLIPDEANMTVARDQAYMLELDFSVSKFNWSYYNLKLFHWDDANSGWDDRIEAVMTYSHPFTFRVTTDLSANFDSKINSPWAIQFGAQDGKEGELSGTAVNGGNNFLNITKDGSYEVSIVVAEDYQTGQYAFTEQ</sequence>
<organism evidence="2 3">
    <name type="scientific">Persicobacter psychrovividus</name>
    <dbReference type="NCBI Taxonomy" id="387638"/>
    <lineage>
        <taxon>Bacteria</taxon>
        <taxon>Pseudomonadati</taxon>
        <taxon>Bacteroidota</taxon>
        <taxon>Cytophagia</taxon>
        <taxon>Cytophagales</taxon>
        <taxon>Persicobacteraceae</taxon>
        <taxon>Persicobacter</taxon>
    </lineage>
</organism>
<dbReference type="InterPro" id="IPR025970">
    <property type="entry name" value="SusE"/>
</dbReference>
<feature type="domain" description="SusE outer membrane protein" evidence="1">
    <location>
        <begin position="25"/>
        <end position="118"/>
    </location>
</feature>
<dbReference type="Pfam" id="PF14292">
    <property type="entry name" value="SusE"/>
    <property type="match status" value="1"/>
</dbReference>
<accession>A0ABM7VHX0</accession>
<proteinExistence type="predicted"/>
<protein>
    <recommendedName>
        <fullName evidence="1">SusE outer membrane protein domain-containing protein</fullName>
    </recommendedName>
</protein>
<evidence type="ECO:0000259" key="1">
    <source>
        <dbReference type="Pfam" id="PF14292"/>
    </source>
</evidence>
<dbReference type="Gene3D" id="2.60.40.3620">
    <property type="match status" value="1"/>
</dbReference>
<gene>
    <name evidence="2" type="ORF">PEPS_28530</name>
</gene>
<dbReference type="Proteomes" id="UP001354989">
    <property type="component" value="Plasmid pPP1"/>
</dbReference>
<evidence type="ECO:0000313" key="3">
    <source>
        <dbReference type="Proteomes" id="UP001354989"/>
    </source>
</evidence>
<keyword evidence="2" id="KW-0614">Plasmid</keyword>
<name>A0ABM7VHX0_9BACT</name>